<organism evidence="1 2">
    <name type="scientific">Cupriavidus taiwanensis</name>
    <dbReference type="NCBI Taxonomy" id="164546"/>
    <lineage>
        <taxon>Bacteria</taxon>
        <taxon>Pseudomonadati</taxon>
        <taxon>Pseudomonadota</taxon>
        <taxon>Betaproteobacteria</taxon>
        <taxon>Burkholderiales</taxon>
        <taxon>Burkholderiaceae</taxon>
        <taxon>Cupriavidus</taxon>
    </lineage>
</organism>
<protein>
    <submittedName>
        <fullName evidence="1">Uncharacterized protein</fullName>
    </submittedName>
</protein>
<name>A0A975XC43_9BURK</name>
<proteinExistence type="predicted"/>
<dbReference type="Proteomes" id="UP000257016">
    <property type="component" value="Unassembled WGS sequence"/>
</dbReference>
<comment type="caution">
    <text evidence="1">The sequence shown here is derived from an EMBL/GenBank/DDBJ whole genome shotgun (WGS) entry which is preliminary data.</text>
</comment>
<dbReference type="AlphaFoldDB" id="A0A975XC43"/>
<reference evidence="1 2" key="1">
    <citation type="submission" date="2018-01" db="EMBL/GenBank/DDBJ databases">
        <authorList>
            <person name="Clerissi C."/>
        </authorList>
    </citation>
    <scope>NUCLEOTIDE SEQUENCE [LARGE SCALE GENOMIC DNA]</scope>
    <source>
        <strain evidence="1">Cupriavidus taiwanensis LMG 19430</strain>
    </source>
</reference>
<evidence type="ECO:0000313" key="1">
    <source>
        <dbReference type="EMBL" id="SOY65583.1"/>
    </source>
</evidence>
<dbReference type="EMBL" id="OFSN01000015">
    <property type="protein sequence ID" value="SOY65583.1"/>
    <property type="molecule type" value="Genomic_DNA"/>
</dbReference>
<accession>A0A975XC43</accession>
<evidence type="ECO:0000313" key="2">
    <source>
        <dbReference type="Proteomes" id="UP000257016"/>
    </source>
</evidence>
<gene>
    <name evidence="1" type="ORF">CBM2586_B10178</name>
</gene>
<sequence length="246" mass="28780">MRILTFGSCLSRYIAESYVDLFGGEVVSSSYHNRIDRFVDTYIKKLRQEIPLSYMESLNLSSDNMMYVKNQYQQATLGKHLLPNGEGFFDALKQGVDLIITDNFIDLCSRLQLSKEHDGLSVFFNSKGEDAAQEKFEIERSFLPVEQAVQYWDYFGHYLWRVAPNAKRFFVNFPYAHHQNERIARRSKEFPQAFSSKKFEVIPNVEVPARYQLAHTQSHFANDFYAMYAGIVNFRVRGLHMTKPRH</sequence>